<dbReference type="GO" id="GO:0000272">
    <property type="term" value="P:polysaccharide catabolic process"/>
    <property type="evidence" value="ECO:0007669"/>
    <property type="project" value="UniProtKB-KW"/>
</dbReference>
<dbReference type="CDD" id="cd00161">
    <property type="entry name" value="beta-trefoil_Ricin-like"/>
    <property type="match status" value="1"/>
</dbReference>
<dbReference type="Pfam" id="PF14200">
    <property type="entry name" value="RicinB_lectin_2"/>
    <property type="match status" value="1"/>
</dbReference>
<dbReference type="InterPro" id="IPR035992">
    <property type="entry name" value="Ricin_B-like_lectins"/>
</dbReference>
<sequence length="709" mass="74328">MARRKAATTHKRRNHRRLMITVTSVTAALIASAVGVGYVTDARQPDHAAAVAEVSELGTAMDGVAPSPASGPQHKEAPAPIKEIPKNDPPRGLIYNGLTPAGSDDRCVGVYKVSDAGLCTHGPDAPPKEVDISKDTPPVAAAAEKPPALQGTDAAEPAAAELLAGAPPVLDVQTGTTLAAAAPAAGSPSGSSTPAAAGVVCDGDGSTGNRVQVLYVHAPGKDRFAEYLPSFRKWAADSDTIYNASAQETGGVRHIRYVTQPDCSVSVLNVEVPANAIGEFGAMNNALSAQGYKRKDRKYMVFADAQVYCGIGTFAGDERPSQDNLSNFGPSYGRTDTACWGGSTAAHELGHNLGAVNNSAPNTSRGGHCVDEWDIMCYSDSPYYPKMRTVCPDRASDDRLDCNHDDYYNTDPKPGSYLATHWNVANNQFLIKNNGDGPNPNPNPSPTPTPTASPTKTTGPTPNPSPTGSTPSPTAGPTTGPDVTVSQITTNSAVLSWRKVDSAAGYEIQLDGRPLATVTSTVVRFVQLRPETEYKIAIAVKDAAGKVSKPGRTASFRTLAATGPVGPTKPGTAYTMVNSLTGQAADMWGGSTADGGVLIAYQKTGYTNQQWMFEDAGNGYLKIKSVKSGKCLQIGGTAVRGQYVAQQTCSGADTQQWKVAANGSGYALTAKGSSLVLGTSKRWYYGGWLLELQQPNDQAYQNWTIQQAS</sequence>
<reference evidence="5" key="1">
    <citation type="submission" date="2024-06" db="EMBL/GenBank/DDBJ databases">
        <title>The genome sequences of Kitasatospora sp. strain HUAS MG31.</title>
        <authorList>
            <person name="Mo P."/>
        </authorList>
    </citation>
    <scope>NUCLEOTIDE SEQUENCE</scope>
    <source>
        <strain evidence="5">HUAS MG31</strain>
    </source>
</reference>
<dbReference type="SMART" id="SM00060">
    <property type="entry name" value="FN3"/>
    <property type="match status" value="1"/>
</dbReference>
<proteinExistence type="predicted"/>
<evidence type="ECO:0000313" key="5">
    <source>
        <dbReference type="EMBL" id="XCM78842.1"/>
    </source>
</evidence>
<evidence type="ECO:0000256" key="1">
    <source>
        <dbReference type="ARBA" id="ARBA00023295"/>
    </source>
</evidence>
<dbReference type="SMART" id="SM00458">
    <property type="entry name" value="RICIN"/>
    <property type="match status" value="1"/>
</dbReference>
<dbReference type="SUPFAM" id="SSF49265">
    <property type="entry name" value="Fibronectin type III"/>
    <property type="match status" value="1"/>
</dbReference>
<evidence type="ECO:0000256" key="2">
    <source>
        <dbReference type="ARBA" id="ARBA00023326"/>
    </source>
</evidence>
<dbReference type="PROSITE" id="PS50853">
    <property type="entry name" value="FN3"/>
    <property type="match status" value="1"/>
</dbReference>
<evidence type="ECO:0000259" key="4">
    <source>
        <dbReference type="PROSITE" id="PS50853"/>
    </source>
</evidence>
<dbReference type="InterPro" id="IPR036116">
    <property type="entry name" value="FN3_sf"/>
</dbReference>
<dbReference type="KEGG" id="kcm:ABWK59_07795"/>
<keyword evidence="1" id="KW-0378">Hydrolase</keyword>
<dbReference type="RefSeq" id="WP_354639047.1">
    <property type="nucleotide sequence ID" value="NZ_CP159872.1"/>
</dbReference>
<dbReference type="InterPro" id="IPR013783">
    <property type="entry name" value="Ig-like_fold"/>
</dbReference>
<organism evidence="5">
    <name type="scientific">Kitasatospora camelliae</name>
    <dbReference type="NCBI Taxonomy" id="3156397"/>
    <lineage>
        <taxon>Bacteria</taxon>
        <taxon>Bacillati</taxon>
        <taxon>Actinomycetota</taxon>
        <taxon>Actinomycetes</taxon>
        <taxon>Kitasatosporales</taxon>
        <taxon>Streptomycetaceae</taxon>
        <taxon>Kitasatospora</taxon>
    </lineage>
</organism>
<dbReference type="AlphaFoldDB" id="A0AAU8JSL8"/>
<dbReference type="EMBL" id="CP159872">
    <property type="protein sequence ID" value="XCM78842.1"/>
    <property type="molecule type" value="Genomic_DNA"/>
</dbReference>
<keyword evidence="1" id="KW-0326">Glycosidase</keyword>
<keyword evidence="2" id="KW-0624">Polysaccharide degradation</keyword>
<feature type="region of interest" description="Disordered" evidence="3">
    <location>
        <begin position="61"/>
        <end position="94"/>
    </location>
</feature>
<feature type="compositionally biased region" description="Basic and acidic residues" evidence="3">
    <location>
        <begin position="73"/>
        <end position="89"/>
    </location>
</feature>
<name>A0AAU8JSL8_9ACTN</name>
<dbReference type="GO" id="GO:0016798">
    <property type="term" value="F:hydrolase activity, acting on glycosyl bonds"/>
    <property type="evidence" value="ECO:0007669"/>
    <property type="project" value="UniProtKB-KW"/>
</dbReference>
<dbReference type="Gene3D" id="2.60.40.10">
    <property type="entry name" value="Immunoglobulins"/>
    <property type="match status" value="1"/>
</dbReference>
<dbReference type="Pfam" id="PF00041">
    <property type="entry name" value="fn3"/>
    <property type="match status" value="1"/>
</dbReference>
<dbReference type="Gene3D" id="2.80.10.50">
    <property type="match status" value="1"/>
</dbReference>
<dbReference type="SUPFAM" id="SSF50370">
    <property type="entry name" value="Ricin B-like lectins"/>
    <property type="match status" value="1"/>
</dbReference>
<dbReference type="InterPro" id="IPR003961">
    <property type="entry name" value="FN3_dom"/>
</dbReference>
<feature type="domain" description="Fibronectin type-III" evidence="4">
    <location>
        <begin position="477"/>
        <end position="561"/>
    </location>
</feature>
<feature type="compositionally biased region" description="Pro residues" evidence="3">
    <location>
        <begin position="439"/>
        <end position="451"/>
    </location>
</feature>
<dbReference type="InterPro" id="IPR000772">
    <property type="entry name" value="Ricin_B_lectin"/>
</dbReference>
<dbReference type="SUPFAM" id="SSF55486">
    <property type="entry name" value="Metalloproteases ('zincins'), catalytic domain"/>
    <property type="match status" value="1"/>
</dbReference>
<accession>A0AAU8JSL8</accession>
<protein>
    <submittedName>
        <fullName evidence="5">RICIN domain-containing protein</fullName>
    </submittedName>
</protein>
<evidence type="ECO:0000256" key="3">
    <source>
        <dbReference type="SAM" id="MobiDB-lite"/>
    </source>
</evidence>
<keyword evidence="2" id="KW-0119">Carbohydrate metabolism</keyword>
<feature type="region of interest" description="Disordered" evidence="3">
    <location>
        <begin position="430"/>
        <end position="485"/>
    </location>
</feature>
<dbReference type="CDD" id="cd00063">
    <property type="entry name" value="FN3"/>
    <property type="match status" value="1"/>
</dbReference>
<gene>
    <name evidence="5" type="ORF">ABWK59_07795</name>
</gene>
<dbReference type="PROSITE" id="PS50231">
    <property type="entry name" value="RICIN_B_LECTIN"/>
    <property type="match status" value="1"/>
</dbReference>
<feature type="compositionally biased region" description="Low complexity" evidence="3">
    <location>
        <begin position="452"/>
        <end position="481"/>
    </location>
</feature>